<evidence type="ECO:0000313" key="2">
    <source>
        <dbReference type="Proteomes" id="UP000198775"/>
    </source>
</evidence>
<protein>
    <submittedName>
        <fullName evidence="1">Uncharacterized protein</fullName>
    </submittedName>
</protein>
<dbReference type="OrthoDB" id="242561at2157"/>
<dbReference type="EMBL" id="FOCX01000023">
    <property type="protein sequence ID" value="SEO93161.1"/>
    <property type="molecule type" value="Genomic_DNA"/>
</dbReference>
<dbReference type="AlphaFoldDB" id="A0A1H8TQL5"/>
<keyword evidence="2" id="KW-1185">Reference proteome</keyword>
<proteinExistence type="predicted"/>
<organism evidence="1 2">
    <name type="scientific">Halorientalis persicus</name>
    <dbReference type="NCBI Taxonomy" id="1367881"/>
    <lineage>
        <taxon>Archaea</taxon>
        <taxon>Methanobacteriati</taxon>
        <taxon>Methanobacteriota</taxon>
        <taxon>Stenosarchaea group</taxon>
        <taxon>Halobacteria</taxon>
        <taxon>Halobacteriales</taxon>
        <taxon>Haloarculaceae</taxon>
        <taxon>Halorientalis</taxon>
    </lineage>
</organism>
<gene>
    <name evidence="1" type="ORF">SAMN05216388_102364</name>
</gene>
<accession>A0A1H8TQL5</accession>
<sequence>MVSIPEPLRSPWVRLALVVVIVAVLGLAHPAVTDLPGFSDQTGPTNASIAEFEQVDDGCKDDVATFAGGSNEGDDLTRTTFVQTGGPNASLSAWVERTSPEGTDLSTFRVHVDTHGGNASGVSCEYGVQYRITVTTHGGSRPGLFPDAHGLQVVWLENGEYNGCSSSVTGQLDAECHRLGEMPERTWANATA</sequence>
<dbReference type="RefSeq" id="WP_092663076.1">
    <property type="nucleotide sequence ID" value="NZ_FOCX01000023.1"/>
</dbReference>
<evidence type="ECO:0000313" key="1">
    <source>
        <dbReference type="EMBL" id="SEO93161.1"/>
    </source>
</evidence>
<name>A0A1H8TQL5_9EURY</name>
<reference evidence="2" key="1">
    <citation type="submission" date="2016-10" db="EMBL/GenBank/DDBJ databases">
        <authorList>
            <person name="Varghese N."/>
            <person name="Submissions S."/>
        </authorList>
    </citation>
    <scope>NUCLEOTIDE SEQUENCE [LARGE SCALE GENOMIC DNA]</scope>
    <source>
        <strain evidence="2">IBRC-M 10043</strain>
    </source>
</reference>
<dbReference type="Proteomes" id="UP000198775">
    <property type="component" value="Unassembled WGS sequence"/>
</dbReference>